<keyword evidence="9" id="KW-1185">Reference proteome</keyword>
<organism evidence="8 9">
    <name type="scientific">Saezia sanguinis</name>
    <dbReference type="NCBI Taxonomy" id="1965230"/>
    <lineage>
        <taxon>Bacteria</taxon>
        <taxon>Pseudomonadati</taxon>
        <taxon>Pseudomonadota</taxon>
        <taxon>Betaproteobacteria</taxon>
        <taxon>Burkholderiales</taxon>
        <taxon>Saeziaceae</taxon>
        <taxon>Saezia</taxon>
    </lineage>
</organism>
<dbReference type="OrthoDB" id="21094at2"/>
<dbReference type="NCBIfam" id="TIGR00427">
    <property type="entry name" value="NAAT family transporter"/>
    <property type="match status" value="1"/>
</dbReference>
<dbReference type="Proteomes" id="UP000286947">
    <property type="component" value="Unassembled WGS sequence"/>
</dbReference>
<proteinExistence type="inferred from homology"/>
<dbReference type="GO" id="GO:0005886">
    <property type="term" value="C:plasma membrane"/>
    <property type="evidence" value="ECO:0007669"/>
    <property type="project" value="UniProtKB-SubCell"/>
</dbReference>
<keyword evidence="5 7" id="KW-1133">Transmembrane helix</keyword>
<evidence type="ECO:0000256" key="3">
    <source>
        <dbReference type="ARBA" id="ARBA00022475"/>
    </source>
</evidence>
<dbReference type="InterPro" id="IPR002771">
    <property type="entry name" value="Multi_antbiot-R_MarC"/>
</dbReference>
<dbReference type="PANTHER" id="PTHR33508">
    <property type="entry name" value="UPF0056 MEMBRANE PROTEIN YHCE"/>
    <property type="match status" value="1"/>
</dbReference>
<comment type="caution">
    <text evidence="8">The sequence shown here is derived from an EMBL/GenBank/DDBJ whole genome shotgun (WGS) entry which is preliminary data.</text>
</comment>
<gene>
    <name evidence="8" type="ORF">CUZ56_01699</name>
</gene>
<sequence>MESALLGYFLEFGKSFLQIVATLLPIMNPPSGAAMFLSVTEGASAKTRHALANSISRNCFLMLIIFILLGSVVLKFFGISKDIVLIGGGLLVVKMGWGLVNADSSTPKHDEQLADSYTPEKIQQTAFFPLSFPMTVGPGTLAVCITVGASFAGSTVSITVARLLGGLLGIISLAIIVRVCYGYAEKLMDMLGETGAVVFLRIAAFILLCLGIQLIWNGMASAITELYHQMIIPLASSTNPPVAPPMPAPAAQ</sequence>
<evidence type="ECO:0000256" key="1">
    <source>
        <dbReference type="ARBA" id="ARBA00004651"/>
    </source>
</evidence>
<comment type="subcellular location">
    <subcellularLocation>
        <location evidence="1 7">Cell membrane</location>
        <topology evidence="1 7">Multi-pass membrane protein</topology>
    </subcellularLocation>
</comment>
<evidence type="ECO:0000256" key="2">
    <source>
        <dbReference type="ARBA" id="ARBA00009784"/>
    </source>
</evidence>
<evidence type="ECO:0000256" key="4">
    <source>
        <dbReference type="ARBA" id="ARBA00022692"/>
    </source>
</evidence>
<feature type="transmembrane region" description="Helical" evidence="7">
    <location>
        <begin position="16"/>
        <end position="39"/>
    </location>
</feature>
<keyword evidence="6 7" id="KW-0472">Membrane</keyword>
<dbReference type="PANTHER" id="PTHR33508:SF1">
    <property type="entry name" value="UPF0056 MEMBRANE PROTEIN YHCE"/>
    <property type="match status" value="1"/>
</dbReference>
<evidence type="ECO:0000313" key="9">
    <source>
        <dbReference type="Proteomes" id="UP000286947"/>
    </source>
</evidence>
<keyword evidence="4 7" id="KW-0812">Transmembrane</keyword>
<dbReference type="Pfam" id="PF01914">
    <property type="entry name" value="MarC"/>
    <property type="match status" value="1"/>
</dbReference>
<evidence type="ECO:0000256" key="5">
    <source>
        <dbReference type="ARBA" id="ARBA00022989"/>
    </source>
</evidence>
<feature type="transmembrane region" description="Helical" evidence="7">
    <location>
        <begin position="126"/>
        <end position="151"/>
    </location>
</feature>
<feature type="transmembrane region" description="Helical" evidence="7">
    <location>
        <begin position="163"/>
        <end position="184"/>
    </location>
</feature>
<dbReference type="EMBL" id="PQSP01000003">
    <property type="protein sequence ID" value="RUS66904.1"/>
    <property type="molecule type" value="Genomic_DNA"/>
</dbReference>
<feature type="transmembrane region" description="Helical" evidence="7">
    <location>
        <begin position="59"/>
        <end position="77"/>
    </location>
</feature>
<feature type="transmembrane region" description="Helical" evidence="7">
    <location>
        <begin position="196"/>
        <end position="216"/>
    </location>
</feature>
<accession>A0A433SE47</accession>
<comment type="similarity">
    <text evidence="2 7">Belongs to the UPF0056 (MarC) family.</text>
</comment>
<reference evidence="8 9" key="1">
    <citation type="submission" date="2018-01" db="EMBL/GenBank/DDBJ databases">
        <title>Saezia sanguinis gen. nov., sp. nov., in the order Burkholderiales isolated from human blood.</title>
        <authorList>
            <person name="Medina-Pascual M.J."/>
            <person name="Valdezate S."/>
            <person name="Monzon S."/>
            <person name="Cuesta I."/>
            <person name="Carrasco G."/>
            <person name="Villalon P."/>
            <person name="Saez-Nieto J.A."/>
        </authorList>
    </citation>
    <scope>NUCLEOTIDE SEQUENCE [LARGE SCALE GENOMIC DNA]</scope>
    <source>
        <strain evidence="8 9">CNM695-12</strain>
    </source>
</reference>
<evidence type="ECO:0000256" key="6">
    <source>
        <dbReference type="ARBA" id="ARBA00023136"/>
    </source>
</evidence>
<comment type="caution">
    <text evidence="7">Lacks conserved residue(s) required for the propagation of feature annotation.</text>
</comment>
<name>A0A433SE47_9BURK</name>
<protein>
    <recommendedName>
        <fullName evidence="7">UPF0056 membrane protein</fullName>
    </recommendedName>
</protein>
<evidence type="ECO:0000313" key="8">
    <source>
        <dbReference type="EMBL" id="RUS66904.1"/>
    </source>
</evidence>
<dbReference type="RefSeq" id="WP_126979898.1">
    <property type="nucleotide sequence ID" value="NZ_PQSP01000003.1"/>
</dbReference>
<dbReference type="AlphaFoldDB" id="A0A433SE47"/>
<evidence type="ECO:0000256" key="7">
    <source>
        <dbReference type="RuleBase" id="RU362048"/>
    </source>
</evidence>
<keyword evidence="3" id="KW-1003">Cell membrane</keyword>